<dbReference type="CDD" id="cd10327">
    <property type="entry name" value="SLC5sbd_PanF"/>
    <property type="match status" value="1"/>
</dbReference>
<keyword evidence="7 9" id="KW-0472">Membrane</keyword>
<evidence type="ECO:0000256" key="5">
    <source>
        <dbReference type="ARBA" id="ARBA00022692"/>
    </source>
</evidence>
<dbReference type="Proteomes" id="UP000196594">
    <property type="component" value="Unassembled WGS sequence"/>
</dbReference>
<feature type="transmembrane region" description="Helical" evidence="9">
    <location>
        <begin position="393"/>
        <end position="417"/>
    </location>
</feature>
<keyword evidence="11" id="KW-1185">Reference proteome</keyword>
<dbReference type="PROSITE" id="PS50283">
    <property type="entry name" value="NA_SOLUT_SYMP_3"/>
    <property type="match status" value="1"/>
</dbReference>
<evidence type="ECO:0000313" key="11">
    <source>
        <dbReference type="Proteomes" id="UP000196594"/>
    </source>
</evidence>
<comment type="subcellular location">
    <subcellularLocation>
        <location evidence="1">Membrane</location>
        <topology evidence="1">Multi-pass membrane protein</topology>
    </subcellularLocation>
</comment>
<evidence type="ECO:0000256" key="7">
    <source>
        <dbReference type="ARBA" id="ARBA00023136"/>
    </source>
</evidence>
<organism evidence="10 11">
    <name type="scientific">Solibacillus kalamii</name>
    <dbReference type="NCBI Taxonomy" id="1748298"/>
    <lineage>
        <taxon>Bacteria</taxon>
        <taxon>Bacillati</taxon>
        <taxon>Bacillota</taxon>
        <taxon>Bacilli</taxon>
        <taxon>Bacillales</taxon>
        <taxon>Caryophanaceae</taxon>
        <taxon>Solibacillus</taxon>
    </lineage>
</organism>
<dbReference type="InterPro" id="IPR038377">
    <property type="entry name" value="Na/Glc_symporter_sf"/>
</dbReference>
<feature type="transmembrane region" description="Helical" evidence="9">
    <location>
        <begin position="317"/>
        <end position="350"/>
    </location>
</feature>
<dbReference type="InterPro" id="IPR011849">
    <property type="entry name" value="Na/pantothenate_symporter"/>
</dbReference>
<accession>A0ABX3ZHD2</accession>
<dbReference type="InterPro" id="IPR018212">
    <property type="entry name" value="Na/solute_symporter_CS"/>
</dbReference>
<dbReference type="EMBL" id="NHNT01000005">
    <property type="protein sequence ID" value="OUZ39077.1"/>
    <property type="molecule type" value="Genomic_DNA"/>
</dbReference>
<feature type="transmembrane region" description="Helical" evidence="9">
    <location>
        <begin position="6"/>
        <end position="24"/>
    </location>
</feature>
<keyword evidence="5 9" id="KW-0812">Transmembrane</keyword>
<evidence type="ECO:0000256" key="3">
    <source>
        <dbReference type="ARBA" id="ARBA00022448"/>
    </source>
</evidence>
<feature type="transmembrane region" description="Helical" evidence="9">
    <location>
        <begin position="450"/>
        <end position="471"/>
    </location>
</feature>
<proteinExistence type="inferred from homology"/>
<keyword evidence="3" id="KW-0813">Transport</keyword>
<evidence type="ECO:0000256" key="1">
    <source>
        <dbReference type="ARBA" id="ARBA00004141"/>
    </source>
</evidence>
<evidence type="ECO:0000256" key="4">
    <source>
        <dbReference type="ARBA" id="ARBA00022475"/>
    </source>
</evidence>
<protein>
    <submittedName>
        <fullName evidence="10">Sodium/panthothenate symporter</fullName>
    </submittedName>
</protein>
<feature type="transmembrane region" description="Helical" evidence="9">
    <location>
        <begin position="239"/>
        <end position="262"/>
    </location>
</feature>
<reference evidence="10 11" key="1">
    <citation type="journal article" date="2017" name="Int. J. Syst. Evol. Microbiol.">
        <title>Solibacillus kalamii sp. nov., isolated from a high-efficiency particulate arrestance filter system used in the International Space Station.</title>
        <authorList>
            <person name="Checinska Sielaff A."/>
            <person name="Kumar R.M."/>
            <person name="Pal D."/>
            <person name="Mayilraj S."/>
            <person name="Venkateswaran K."/>
        </authorList>
    </citation>
    <scope>NUCLEOTIDE SEQUENCE [LARGE SCALE GENOMIC DNA]</scope>
    <source>
        <strain evidence="10 11">ISSFR-015</strain>
    </source>
</reference>
<dbReference type="Pfam" id="PF00474">
    <property type="entry name" value="SSF"/>
    <property type="match status" value="1"/>
</dbReference>
<feature type="transmembrane region" description="Helical" evidence="9">
    <location>
        <begin position="371"/>
        <end position="387"/>
    </location>
</feature>
<feature type="transmembrane region" description="Helical" evidence="9">
    <location>
        <begin position="274"/>
        <end position="297"/>
    </location>
</feature>
<feature type="transmembrane region" description="Helical" evidence="9">
    <location>
        <begin position="125"/>
        <end position="146"/>
    </location>
</feature>
<dbReference type="Gene3D" id="1.20.1730.10">
    <property type="entry name" value="Sodium/glucose cotransporter"/>
    <property type="match status" value="1"/>
</dbReference>
<feature type="transmembrane region" description="Helical" evidence="9">
    <location>
        <begin position="192"/>
        <end position="219"/>
    </location>
</feature>
<dbReference type="InterPro" id="IPR001734">
    <property type="entry name" value="Na/solute_symporter"/>
</dbReference>
<dbReference type="PANTHER" id="PTHR48086:SF4">
    <property type="entry name" value="SODIUM_PANTOTHENATE SYMPORTER"/>
    <property type="match status" value="1"/>
</dbReference>
<evidence type="ECO:0000313" key="10">
    <source>
        <dbReference type="EMBL" id="OUZ39077.1"/>
    </source>
</evidence>
<dbReference type="PANTHER" id="PTHR48086">
    <property type="entry name" value="SODIUM/PROLINE SYMPORTER-RELATED"/>
    <property type="match status" value="1"/>
</dbReference>
<dbReference type="InterPro" id="IPR050277">
    <property type="entry name" value="Sodium:Solute_Symporter"/>
</dbReference>
<evidence type="ECO:0000256" key="6">
    <source>
        <dbReference type="ARBA" id="ARBA00022989"/>
    </source>
</evidence>
<dbReference type="PROSITE" id="PS00456">
    <property type="entry name" value="NA_SOLUT_SYMP_1"/>
    <property type="match status" value="1"/>
</dbReference>
<feature type="transmembrane region" description="Helical" evidence="9">
    <location>
        <begin position="158"/>
        <end position="180"/>
    </location>
</feature>
<dbReference type="NCBIfam" id="TIGR00813">
    <property type="entry name" value="sss"/>
    <property type="match status" value="1"/>
</dbReference>
<keyword evidence="6 9" id="KW-1133">Transmembrane helix</keyword>
<sequence length="482" mass="52063">MIHWSVIIPLLIFLIIIFGIGIWANRQVRTSNSFLQEYFLGGREMGGFILAMTMMATYGSASSFIGGPGVAYNTGLGWVLLAMAQLPAGYFVLMVLGKKFAIVARRIEAITLIDFLKKRYDSHTIVILSAISIIIFLFASMTAQWVGGARLIESLTGLSYTNALLIFAVAVLAYVIIGGFRAVALTDALQGSIMIVGTVILLIATVIAGGGVDTIMQGLVAENPNFVTPFGAEQNLTPLYVSTFWILIGLGVIGLPQIAVRAMSYKDSKSLHKAILIGTIGIGTIMFGMHLIGVFARPVMPGIEVGDKVMPLLTLEVLPPVLAGIVLAAPMAAIMSTVNALLILVSSTVVKDIYLNYINPKASDAQIKNRSFWVTSIIGGAVVIFAVKPPELLIMLNLFAFGGLESAFLWSVVFGLYWKKANKYGAISSMIVGLTLYIVIYRFAENIYGMHSVTIPIIASLITFVAVSMIAQKVKKIEDYHF</sequence>
<evidence type="ECO:0000256" key="8">
    <source>
        <dbReference type="RuleBase" id="RU362091"/>
    </source>
</evidence>
<feature type="transmembrane region" description="Helical" evidence="9">
    <location>
        <begin position="424"/>
        <end position="444"/>
    </location>
</feature>
<name>A0ABX3ZHD2_9BACL</name>
<evidence type="ECO:0000256" key="9">
    <source>
        <dbReference type="SAM" id="Phobius"/>
    </source>
</evidence>
<comment type="caution">
    <text evidence="10">The sequence shown here is derived from an EMBL/GenBank/DDBJ whole genome shotgun (WGS) entry which is preliminary data.</text>
</comment>
<feature type="transmembrane region" description="Helical" evidence="9">
    <location>
        <begin position="77"/>
        <end position="96"/>
    </location>
</feature>
<gene>
    <name evidence="10" type="ORF">CBM15_09425</name>
</gene>
<dbReference type="NCBIfam" id="TIGR02119">
    <property type="entry name" value="panF"/>
    <property type="match status" value="1"/>
</dbReference>
<keyword evidence="4" id="KW-1003">Cell membrane</keyword>
<evidence type="ECO:0000256" key="2">
    <source>
        <dbReference type="ARBA" id="ARBA00006434"/>
    </source>
</evidence>
<feature type="transmembrane region" description="Helical" evidence="9">
    <location>
        <begin position="45"/>
        <end position="65"/>
    </location>
</feature>
<comment type="similarity">
    <text evidence="2 8">Belongs to the sodium:solute symporter (SSF) (TC 2.A.21) family.</text>
</comment>